<dbReference type="Proteomes" id="UP000001880">
    <property type="component" value="Chromosome"/>
</dbReference>
<dbReference type="HOGENOM" id="CLU_2301912_0_0_7"/>
<keyword evidence="1" id="KW-0812">Transmembrane</keyword>
<keyword evidence="3" id="KW-1185">Reference proteome</keyword>
<dbReference type="AlphaFoldDB" id="D0LLI0"/>
<keyword evidence="1" id="KW-0472">Membrane</keyword>
<dbReference type="InterPro" id="IPR004891">
    <property type="entry name" value="Mercury-R_MerC"/>
</dbReference>
<organism evidence="2 3">
    <name type="scientific">Haliangium ochraceum (strain DSM 14365 / JCM 11303 / SMP-2)</name>
    <dbReference type="NCBI Taxonomy" id="502025"/>
    <lineage>
        <taxon>Bacteria</taxon>
        <taxon>Pseudomonadati</taxon>
        <taxon>Myxococcota</taxon>
        <taxon>Polyangia</taxon>
        <taxon>Haliangiales</taxon>
        <taxon>Kofleriaceae</taxon>
        <taxon>Haliangium</taxon>
    </lineage>
</organism>
<proteinExistence type="predicted"/>
<dbReference type="GO" id="GO:0016020">
    <property type="term" value="C:membrane"/>
    <property type="evidence" value="ECO:0007669"/>
    <property type="project" value="InterPro"/>
</dbReference>
<dbReference type="Pfam" id="PF03203">
    <property type="entry name" value="MerC"/>
    <property type="match status" value="1"/>
</dbReference>
<keyword evidence="1" id="KW-1133">Transmembrane helix</keyword>
<reference evidence="2 3" key="1">
    <citation type="journal article" date="2010" name="Stand. Genomic Sci.">
        <title>Complete genome sequence of Haliangium ochraceum type strain (SMP-2).</title>
        <authorList>
            <consortium name="US DOE Joint Genome Institute (JGI-PGF)"/>
            <person name="Ivanova N."/>
            <person name="Daum C."/>
            <person name="Lang E."/>
            <person name="Abt B."/>
            <person name="Kopitz M."/>
            <person name="Saunders E."/>
            <person name="Lapidus A."/>
            <person name="Lucas S."/>
            <person name="Glavina Del Rio T."/>
            <person name="Nolan M."/>
            <person name="Tice H."/>
            <person name="Copeland A."/>
            <person name="Cheng J.F."/>
            <person name="Chen F."/>
            <person name="Bruce D."/>
            <person name="Goodwin L."/>
            <person name="Pitluck S."/>
            <person name="Mavromatis K."/>
            <person name="Pati A."/>
            <person name="Mikhailova N."/>
            <person name="Chen A."/>
            <person name="Palaniappan K."/>
            <person name="Land M."/>
            <person name="Hauser L."/>
            <person name="Chang Y.J."/>
            <person name="Jeffries C.D."/>
            <person name="Detter J.C."/>
            <person name="Brettin T."/>
            <person name="Rohde M."/>
            <person name="Goker M."/>
            <person name="Bristow J."/>
            <person name="Markowitz V."/>
            <person name="Eisen J.A."/>
            <person name="Hugenholtz P."/>
            <person name="Kyrpides N.C."/>
            <person name="Klenk H.P."/>
        </authorList>
    </citation>
    <scope>NUCLEOTIDE SEQUENCE [LARGE SCALE GENOMIC DNA]</scope>
    <source>
        <strain evidence="3">DSM 14365 / CIP 107738 / JCM 11303 / AJ 13395 / SMP-2</strain>
    </source>
</reference>
<accession>D0LLI0</accession>
<evidence type="ECO:0000313" key="2">
    <source>
        <dbReference type="EMBL" id="ACY13197.1"/>
    </source>
</evidence>
<feature type="transmembrane region" description="Helical" evidence="1">
    <location>
        <begin position="76"/>
        <end position="95"/>
    </location>
</feature>
<dbReference type="EMBL" id="CP001804">
    <property type="protein sequence ID" value="ACY13197.1"/>
    <property type="molecule type" value="Genomic_DNA"/>
</dbReference>
<gene>
    <name evidence="2" type="ordered locus">Hoch_0559</name>
</gene>
<dbReference type="GO" id="GO:0015097">
    <property type="term" value="F:mercury ion transmembrane transporter activity"/>
    <property type="evidence" value="ECO:0007669"/>
    <property type="project" value="InterPro"/>
</dbReference>
<protein>
    <submittedName>
        <fullName evidence="2">Uncharacterized protein</fullName>
    </submittedName>
</protein>
<evidence type="ECO:0000313" key="3">
    <source>
        <dbReference type="Proteomes" id="UP000001880"/>
    </source>
</evidence>
<dbReference type="KEGG" id="hoh:Hoch_0559"/>
<feature type="transmembrane region" description="Helical" evidence="1">
    <location>
        <begin position="46"/>
        <end position="64"/>
    </location>
</feature>
<evidence type="ECO:0000256" key="1">
    <source>
        <dbReference type="SAM" id="Phobius"/>
    </source>
</evidence>
<sequence>MAPGVLAVLGVGALAGPALEWGFTVAAILFAILALIVGWGRHRNPYLALLFVAGIAGLGLGRWLEMLELHHAGPAASIAAGLSLIAAHSTAIVLGRRPNA</sequence>
<name>D0LLI0_HALO1</name>
<feature type="transmembrane region" description="Helical" evidence="1">
    <location>
        <begin position="21"/>
        <end position="39"/>
    </location>
</feature>